<dbReference type="GO" id="GO:0071889">
    <property type="term" value="F:14-3-3 protein binding"/>
    <property type="evidence" value="ECO:0007669"/>
    <property type="project" value="UniProtKB-ARBA"/>
</dbReference>
<comment type="caution">
    <text evidence="4">The sequence shown here is derived from an EMBL/GenBank/DDBJ whole genome shotgun (WGS) entry which is preliminary data.</text>
</comment>
<evidence type="ECO:0000313" key="4">
    <source>
        <dbReference type="EMBL" id="KAK9800801.1"/>
    </source>
</evidence>
<evidence type="ECO:0000313" key="5">
    <source>
        <dbReference type="Proteomes" id="UP001465755"/>
    </source>
</evidence>
<dbReference type="PANTHER" id="PTHR22957">
    <property type="entry name" value="TBC1 DOMAIN FAMILY MEMBER GTPASE-ACTIVATING PROTEIN"/>
    <property type="match status" value="1"/>
</dbReference>
<dbReference type="FunFam" id="1.10.8.270:FF:000004">
    <property type="entry name" value="TBC1 domain family, member 22B"/>
    <property type="match status" value="1"/>
</dbReference>
<dbReference type="PANTHER" id="PTHR22957:SF26">
    <property type="entry name" value="LD44506P"/>
    <property type="match status" value="1"/>
</dbReference>
<evidence type="ECO:0000256" key="2">
    <source>
        <dbReference type="SAM" id="MobiDB-lite"/>
    </source>
</evidence>
<dbReference type="GO" id="GO:0005096">
    <property type="term" value="F:GTPase activator activity"/>
    <property type="evidence" value="ECO:0007669"/>
    <property type="project" value="UniProtKB-KW"/>
</dbReference>
<feature type="compositionally biased region" description="Polar residues" evidence="2">
    <location>
        <begin position="67"/>
        <end position="78"/>
    </location>
</feature>
<name>A0AAW1NVP4_9CHLO</name>
<dbReference type="InterPro" id="IPR000195">
    <property type="entry name" value="Rab-GAP-TBC_dom"/>
</dbReference>
<dbReference type="Gene3D" id="1.10.10.750">
    <property type="entry name" value="Ypt/Rab-GAP domain of gyp1p, domain 1"/>
    <property type="match status" value="1"/>
</dbReference>
<dbReference type="SUPFAM" id="SSF47923">
    <property type="entry name" value="Ypt/Rab-GAP domain of gyp1p"/>
    <property type="match status" value="2"/>
</dbReference>
<dbReference type="InterPro" id="IPR035969">
    <property type="entry name" value="Rab-GAP_TBC_sf"/>
</dbReference>
<accession>A0AAW1NVP4</accession>
<reference evidence="4 5" key="1">
    <citation type="journal article" date="2024" name="Nat. Commun.">
        <title>Phylogenomics reveals the evolutionary origins of lichenization in chlorophyte algae.</title>
        <authorList>
            <person name="Puginier C."/>
            <person name="Libourel C."/>
            <person name="Otte J."/>
            <person name="Skaloud P."/>
            <person name="Haon M."/>
            <person name="Grisel S."/>
            <person name="Petersen M."/>
            <person name="Berrin J.G."/>
            <person name="Delaux P.M."/>
            <person name="Dal Grande F."/>
            <person name="Keller J."/>
        </authorList>
    </citation>
    <scope>NUCLEOTIDE SEQUENCE [LARGE SCALE GENOMIC DNA]</scope>
    <source>
        <strain evidence="4 5">SAG 2036</strain>
    </source>
</reference>
<dbReference type="Gene3D" id="1.10.472.80">
    <property type="entry name" value="Ypt/Rab-GAP domain of gyp1p, domain 3"/>
    <property type="match status" value="1"/>
</dbReference>
<dbReference type="EMBL" id="JALJOQ010000080">
    <property type="protein sequence ID" value="KAK9800801.1"/>
    <property type="molecule type" value="Genomic_DNA"/>
</dbReference>
<proteinExistence type="predicted"/>
<sequence length="442" mass="49650">MASEPKAGGLNGVKNFLRGRKFPGTVRLSHRGRDGSLTAEQDAAHVLSPNSSDAKDASKLAPAGSPAVSQEASFSSTEGGPVLWQGAASQPAEQPVAATARDPAGNEMKEGRELRSASNTRRAKFNKLLAEQVVDLDALRELCWSGIPSDLRPMCWRLLVGYLPPNRERRDAILARKRAEYRDMVPQWYDIAGSSDDDAGALRQVRVDAPRTAPGVACFHQPAMQKSLERILYLWGCRHPASGYVQGINDLVTPFLAVFLSAHLQGPLEDWQVDSLSEEDMLSVEADSYFCLSKLLDGIQDHYTYAQPGIQRTVFSMKELVRCIEEPLSRHLETQGLEFLQFAFRWVNCLLIREIPFQAGFRLWDTYLAEGPKMREFLVFVLASFLLQWSRNLAHMDFQELVMFLQKPPTGEWGEGEVEFILSRAYMWRITYGDAPSHWKQT</sequence>
<evidence type="ECO:0000256" key="1">
    <source>
        <dbReference type="ARBA" id="ARBA00022468"/>
    </source>
</evidence>
<feature type="region of interest" description="Disordered" evidence="2">
    <location>
        <begin position="1"/>
        <end position="118"/>
    </location>
</feature>
<dbReference type="FunFam" id="1.10.472.80:FF:000001">
    <property type="entry name" value="TBC1 domain family member 22B"/>
    <property type="match status" value="1"/>
</dbReference>
<feature type="domain" description="Rab-GAP TBC" evidence="3">
    <location>
        <begin position="146"/>
        <end position="371"/>
    </location>
</feature>
<dbReference type="SMART" id="SM00164">
    <property type="entry name" value="TBC"/>
    <property type="match status" value="1"/>
</dbReference>
<organism evidence="4 5">
    <name type="scientific">Symbiochloris irregularis</name>
    <dbReference type="NCBI Taxonomy" id="706552"/>
    <lineage>
        <taxon>Eukaryota</taxon>
        <taxon>Viridiplantae</taxon>
        <taxon>Chlorophyta</taxon>
        <taxon>core chlorophytes</taxon>
        <taxon>Trebouxiophyceae</taxon>
        <taxon>Trebouxiales</taxon>
        <taxon>Trebouxiaceae</taxon>
        <taxon>Symbiochloris</taxon>
    </lineage>
</organism>
<dbReference type="AlphaFoldDB" id="A0AAW1NVP4"/>
<dbReference type="PROSITE" id="PS50086">
    <property type="entry name" value="TBC_RABGAP"/>
    <property type="match status" value="1"/>
</dbReference>
<protein>
    <recommendedName>
        <fullName evidence="3">Rab-GAP TBC domain-containing protein</fullName>
    </recommendedName>
</protein>
<evidence type="ECO:0000259" key="3">
    <source>
        <dbReference type="PROSITE" id="PS50086"/>
    </source>
</evidence>
<dbReference type="Gene3D" id="1.10.8.270">
    <property type="entry name" value="putative rabgap domain of human tbc1 domain family member 14 like domains"/>
    <property type="match status" value="1"/>
</dbReference>
<keyword evidence="5" id="KW-1185">Reference proteome</keyword>
<dbReference type="FunFam" id="1.10.10.750:FF:000007">
    <property type="entry name" value="TBC1 domain family member"/>
    <property type="match status" value="1"/>
</dbReference>
<dbReference type="Proteomes" id="UP001465755">
    <property type="component" value="Unassembled WGS sequence"/>
</dbReference>
<gene>
    <name evidence="4" type="ORF">WJX73_006841</name>
</gene>
<keyword evidence="1" id="KW-0343">GTPase activation</keyword>
<dbReference type="Pfam" id="PF00566">
    <property type="entry name" value="RabGAP-TBC"/>
    <property type="match status" value="1"/>
</dbReference>